<feature type="compositionally biased region" description="Polar residues" evidence="6">
    <location>
        <begin position="1"/>
        <end position="11"/>
    </location>
</feature>
<dbReference type="Gene3D" id="3.40.50.12650">
    <property type="match status" value="1"/>
</dbReference>
<feature type="compositionally biased region" description="Polar residues" evidence="6">
    <location>
        <begin position="447"/>
        <end position="460"/>
    </location>
</feature>
<evidence type="ECO:0000256" key="4">
    <source>
        <dbReference type="ARBA" id="ARBA00023204"/>
    </source>
</evidence>
<dbReference type="FunFam" id="3.40.50.12650:FF:000001">
    <property type="entry name" value="DNA cross-link repair 1A"/>
    <property type="match status" value="1"/>
</dbReference>
<dbReference type="InterPro" id="IPR036866">
    <property type="entry name" value="RibonucZ/Hydroxyglut_hydro"/>
</dbReference>
<organism evidence="8 9">
    <name type="scientific">Umbelopsis vinacea</name>
    <dbReference type="NCBI Taxonomy" id="44442"/>
    <lineage>
        <taxon>Eukaryota</taxon>
        <taxon>Fungi</taxon>
        <taxon>Fungi incertae sedis</taxon>
        <taxon>Mucoromycota</taxon>
        <taxon>Mucoromycotina</taxon>
        <taxon>Umbelopsidomycetes</taxon>
        <taxon>Umbelopsidales</taxon>
        <taxon>Umbelopsidaceae</taxon>
        <taxon>Umbelopsis</taxon>
    </lineage>
</organism>
<dbReference type="SUPFAM" id="SSF56281">
    <property type="entry name" value="Metallo-hydrolase/oxidoreductase"/>
    <property type="match status" value="1"/>
</dbReference>
<dbReference type="Pfam" id="PF07522">
    <property type="entry name" value="DRMBL"/>
    <property type="match status" value="1"/>
</dbReference>
<evidence type="ECO:0000313" key="8">
    <source>
        <dbReference type="EMBL" id="KAG2180667.1"/>
    </source>
</evidence>
<name>A0A8H7UGC9_9FUNG</name>
<feature type="compositionally biased region" description="Basic and acidic residues" evidence="6">
    <location>
        <begin position="186"/>
        <end position="195"/>
    </location>
</feature>
<feature type="domain" description="DNA repair metallo-beta-lactamase" evidence="7">
    <location>
        <begin position="585"/>
        <end position="710"/>
    </location>
</feature>
<dbReference type="AlphaFoldDB" id="A0A8H7UGC9"/>
<dbReference type="Proteomes" id="UP000612746">
    <property type="component" value="Unassembled WGS sequence"/>
</dbReference>
<dbReference type="GO" id="GO:0035312">
    <property type="term" value="F:5'-3' DNA exonuclease activity"/>
    <property type="evidence" value="ECO:0007669"/>
    <property type="project" value="TreeGrafter"/>
</dbReference>
<keyword evidence="4" id="KW-0234">DNA repair</keyword>
<reference evidence="8" key="1">
    <citation type="submission" date="2020-12" db="EMBL/GenBank/DDBJ databases">
        <title>Metabolic potential, ecology and presence of endohyphal bacteria is reflected in genomic diversity of Mucoromycotina.</title>
        <authorList>
            <person name="Muszewska A."/>
            <person name="Okrasinska A."/>
            <person name="Steczkiewicz K."/>
            <person name="Drgas O."/>
            <person name="Orlowska M."/>
            <person name="Perlinska-Lenart U."/>
            <person name="Aleksandrzak-Piekarczyk T."/>
            <person name="Szatraj K."/>
            <person name="Zielenkiewicz U."/>
            <person name="Pilsyk S."/>
            <person name="Malc E."/>
            <person name="Mieczkowski P."/>
            <person name="Kruszewska J.S."/>
            <person name="Biernat P."/>
            <person name="Pawlowska J."/>
        </authorList>
    </citation>
    <scope>NUCLEOTIDE SEQUENCE</scope>
    <source>
        <strain evidence="8">WA0000051536</strain>
    </source>
</reference>
<dbReference type="GO" id="GO:0005634">
    <property type="term" value="C:nucleus"/>
    <property type="evidence" value="ECO:0007669"/>
    <property type="project" value="UniProtKB-SubCell"/>
</dbReference>
<evidence type="ECO:0000256" key="6">
    <source>
        <dbReference type="SAM" id="MobiDB-lite"/>
    </source>
</evidence>
<dbReference type="GO" id="GO:0006303">
    <property type="term" value="P:double-strand break repair via nonhomologous end joining"/>
    <property type="evidence" value="ECO:0007669"/>
    <property type="project" value="TreeGrafter"/>
</dbReference>
<evidence type="ECO:0000256" key="5">
    <source>
        <dbReference type="ARBA" id="ARBA00023242"/>
    </source>
</evidence>
<dbReference type="Gene3D" id="3.60.15.10">
    <property type="entry name" value="Ribonuclease Z/Hydroxyacylglutathione hydrolase-like"/>
    <property type="match status" value="1"/>
</dbReference>
<evidence type="ECO:0000256" key="2">
    <source>
        <dbReference type="ARBA" id="ARBA00010304"/>
    </source>
</evidence>
<dbReference type="InterPro" id="IPR011084">
    <property type="entry name" value="DRMBL"/>
</dbReference>
<dbReference type="OrthoDB" id="262529at2759"/>
<dbReference type="CDD" id="cd16273">
    <property type="entry name" value="SNM1A-1C-like_MBL-fold"/>
    <property type="match status" value="1"/>
</dbReference>
<keyword evidence="5" id="KW-0539">Nucleus</keyword>
<evidence type="ECO:0000256" key="1">
    <source>
        <dbReference type="ARBA" id="ARBA00004123"/>
    </source>
</evidence>
<comment type="similarity">
    <text evidence="2">Belongs to the DNA repair metallo-beta-lactamase (DRMBL) family.</text>
</comment>
<comment type="caution">
    <text evidence="8">The sequence shown here is derived from an EMBL/GenBank/DDBJ whole genome shotgun (WGS) entry which is preliminary data.</text>
</comment>
<accession>A0A8H7UGC9</accession>
<dbReference type="PANTHER" id="PTHR23240">
    <property type="entry name" value="DNA CROSS-LINK REPAIR PROTEIN PSO2/SNM1-RELATED"/>
    <property type="match status" value="1"/>
</dbReference>
<dbReference type="FunFam" id="3.60.15.10:FF:000010">
    <property type="entry name" value="DNA cross-link repair 1A"/>
    <property type="match status" value="1"/>
</dbReference>
<comment type="subcellular location">
    <subcellularLocation>
        <location evidence="1">Nucleus</location>
    </subcellularLocation>
</comment>
<dbReference type="EMBL" id="JAEPRA010000009">
    <property type="protein sequence ID" value="KAG2180667.1"/>
    <property type="molecule type" value="Genomic_DNA"/>
</dbReference>
<dbReference type="GO" id="GO:0003684">
    <property type="term" value="F:damaged DNA binding"/>
    <property type="evidence" value="ECO:0007669"/>
    <property type="project" value="TreeGrafter"/>
</dbReference>
<keyword evidence="9" id="KW-1185">Reference proteome</keyword>
<keyword evidence="3" id="KW-0227">DNA damage</keyword>
<protein>
    <recommendedName>
        <fullName evidence="7">DNA repair metallo-beta-lactamase domain-containing protein</fullName>
    </recommendedName>
</protein>
<dbReference type="GO" id="GO:0036297">
    <property type="term" value="P:interstrand cross-link repair"/>
    <property type="evidence" value="ECO:0007669"/>
    <property type="project" value="TreeGrafter"/>
</dbReference>
<feature type="region of interest" description="Disordered" evidence="6">
    <location>
        <begin position="1"/>
        <end position="57"/>
    </location>
</feature>
<feature type="region of interest" description="Disordered" evidence="6">
    <location>
        <begin position="216"/>
        <end position="248"/>
    </location>
</feature>
<proteinExistence type="inferred from homology"/>
<feature type="region of interest" description="Disordered" evidence="6">
    <location>
        <begin position="172"/>
        <end position="195"/>
    </location>
</feature>
<feature type="compositionally biased region" description="Polar residues" evidence="6">
    <location>
        <begin position="23"/>
        <end position="34"/>
    </location>
</feature>
<evidence type="ECO:0000259" key="7">
    <source>
        <dbReference type="Pfam" id="PF07522"/>
    </source>
</evidence>
<evidence type="ECO:0000313" key="9">
    <source>
        <dbReference type="Proteomes" id="UP000612746"/>
    </source>
</evidence>
<dbReference type="PANTHER" id="PTHR23240:SF6">
    <property type="entry name" value="DNA CROSS-LINK REPAIR 1A PROTEIN"/>
    <property type="match status" value="1"/>
</dbReference>
<gene>
    <name evidence="8" type="ORF">INT44_003674</name>
</gene>
<feature type="region of interest" description="Disordered" evidence="6">
    <location>
        <begin position="447"/>
        <end position="481"/>
    </location>
</feature>
<sequence length="746" mass="82979">MKRPNGNQGQPLVQKRLKEKKTNSSNGNEQSNGVTLKDFFKNPPHASHSKPADQFEQDMELAIQLSLSSASSKAYEESPSVSTPIKLELPEPSIHSELSGIETKEHFATSSVDFTQGDIHAHNLGKQKESDVKELSPALNTIKTETPVSCPICNQILEHLTHEQSQEHVNSCLDKSTAKIPTPEPVPKDDLKKESQASSWSQLFGNIHSKISGVWSSRGDQAPGMRGNTSTKQWFGEDKKGNAPPMRGPRNCPFYKKLPGTTLTVDAFCYGKVSDCTGYFLSHFHSDHYTRLAPNWRHGPIYCSKITANLVIQKLGVDSQWVKSLPMDTECKMEDSDVTVTLLDANHCPGSVLFLFKVPQPNGRPCLRYLHTGDFRAAPKMCLHPQIAQPANPPIDILYLDTTYLDPRYAFPAQEESIKAACEIVKQQILKDDSILSSDPINPSLESFFNSSRNTSVTDESSGDKEENTNTEEIGEASCFSTPDEEELIEDFSYDADFMDNVSQVEQNGSGNETSSFSLSADDLKITSGKSSPGASIPHNRTLVVIGTYSIGKEKIFYEIAKLLNSKVFVTSAKRRILLCEENEELEAILTDNAKEAQVHVIPIMHLKGDNLSAYVKSLSPYFTSVLAFRPTGWTFRSSSAQTMDMNSSSLEYITGHVPKFTAKSLRPTFSSPTVTMYGIPYSEHSSFRELASFIGSLDIKRIVPTVNVGSERSRQKMGNFFRKWEAEKKMKGKIEMVPYRAISHW</sequence>
<evidence type="ECO:0000256" key="3">
    <source>
        <dbReference type="ARBA" id="ARBA00022763"/>
    </source>
</evidence>